<comment type="cofactor">
    <cofactor evidence="1">
        <name>Mg(2+)</name>
        <dbReference type="ChEBI" id="CHEBI:18420"/>
    </cofactor>
</comment>
<gene>
    <name evidence="5" type="ORF">Q0812_05945</name>
</gene>
<evidence type="ECO:0000256" key="2">
    <source>
        <dbReference type="ARBA" id="ARBA00022801"/>
    </source>
</evidence>
<evidence type="ECO:0000256" key="1">
    <source>
        <dbReference type="ARBA" id="ARBA00001946"/>
    </source>
</evidence>
<dbReference type="PROSITE" id="PS00893">
    <property type="entry name" value="NUDIX_BOX"/>
    <property type="match status" value="1"/>
</dbReference>
<evidence type="ECO:0000313" key="6">
    <source>
        <dbReference type="Proteomes" id="UP001169063"/>
    </source>
</evidence>
<dbReference type="PANTHER" id="PTHR43046:SF14">
    <property type="entry name" value="MUTT_NUDIX FAMILY PROTEIN"/>
    <property type="match status" value="1"/>
</dbReference>
<dbReference type="PRINTS" id="PR00502">
    <property type="entry name" value="NUDIXFAMILY"/>
</dbReference>
<accession>A0ABT8SNW1</accession>
<dbReference type="InterPro" id="IPR020084">
    <property type="entry name" value="NUDIX_hydrolase_CS"/>
</dbReference>
<dbReference type="Gene3D" id="3.90.79.10">
    <property type="entry name" value="Nucleoside Triphosphate Pyrophosphohydrolase"/>
    <property type="match status" value="1"/>
</dbReference>
<keyword evidence="6" id="KW-1185">Reference proteome</keyword>
<evidence type="ECO:0000313" key="5">
    <source>
        <dbReference type="EMBL" id="MDO1558967.1"/>
    </source>
</evidence>
<dbReference type="PROSITE" id="PS51462">
    <property type="entry name" value="NUDIX"/>
    <property type="match status" value="1"/>
</dbReference>
<dbReference type="PANTHER" id="PTHR43046">
    <property type="entry name" value="GDP-MANNOSE MANNOSYL HYDROLASE"/>
    <property type="match status" value="1"/>
</dbReference>
<reference evidence="5" key="1">
    <citation type="submission" date="2023-07" db="EMBL/GenBank/DDBJ databases">
        <title>Brevundimonas soil sp. nov., isolated from the soil of chemical plant.</title>
        <authorList>
            <person name="Wu N."/>
        </authorList>
    </citation>
    <scope>NUCLEOTIDE SEQUENCE</scope>
    <source>
        <strain evidence="5">XZ-24</strain>
    </source>
</reference>
<comment type="caution">
    <text evidence="5">The sequence shown here is derived from an EMBL/GenBank/DDBJ whole genome shotgun (WGS) entry which is preliminary data.</text>
</comment>
<organism evidence="5 6">
    <name type="scientific">Peiella sedimenti</name>
    <dbReference type="NCBI Taxonomy" id="3061083"/>
    <lineage>
        <taxon>Bacteria</taxon>
        <taxon>Pseudomonadati</taxon>
        <taxon>Pseudomonadota</taxon>
        <taxon>Alphaproteobacteria</taxon>
        <taxon>Caulobacterales</taxon>
        <taxon>Caulobacteraceae</taxon>
        <taxon>Peiella</taxon>
    </lineage>
</organism>
<evidence type="ECO:0000256" key="3">
    <source>
        <dbReference type="RuleBase" id="RU003476"/>
    </source>
</evidence>
<dbReference type="Pfam" id="PF00293">
    <property type="entry name" value="NUDIX"/>
    <property type="match status" value="1"/>
</dbReference>
<proteinExistence type="inferred from homology"/>
<dbReference type="InterPro" id="IPR000086">
    <property type="entry name" value="NUDIX_hydrolase_dom"/>
</dbReference>
<keyword evidence="2 3" id="KW-0378">Hydrolase</keyword>
<feature type="domain" description="Nudix hydrolase" evidence="4">
    <location>
        <begin position="12"/>
        <end position="139"/>
    </location>
</feature>
<dbReference type="Proteomes" id="UP001169063">
    <property type="component" value="Unassembled WGS sequence"/>
</dbReference>
<dbReference type="EMBL" id="JAUKTR010000002">
    <property type="protein sequence ID" value="MDO1558967.1"/>
    <property type="molecule type" value="Genomic_DNA"/>
</dbReference>
<dbReference type="InterPro" id="IPR015797">
    <property type="entry name" value="NUDIX_hydrolase-like_dom_sf"/>
</dbReference>
<dbReference type="InterPro" id="IPR020476">
    <property type="entry name" value="Nudix_hydrolase"/>
</dbReference>
<protein>
    <submittedName>
        <fullName evidence="5">NUDIX domain-containing protein</fullName>
    </submittedName>
</protein>
<sequence>MTRAATEPPAESPRAGVGCVVLDARGRVLLIRRRRPPEAGCWGIPGGKLDFAEPLKAAAARELHEETGLIARGMRLLTVCEQFDGGHWVSPIYRVSGFEGEARLMEPDKHAGLSWFDPADPPQPLTAAARAALAALAASRPARPES</sequence>
<dbReference type="RefSeq" id="WP_302109397.1">
    <property type="nucleotide sequence ID" value="NZ_JAUKTR010000002.1"/>
</dbReference>
<name>A0ABT8SNW1_9CAUL</name>
<comment type="similarity">
    <text evidence="3">Belongs to the Nudix hydrolase family.</text>
</comment>
<dbReference type="SUPFAM" id="SSF55811">
    <property type="entry name" value="Nudix"/>
    <property type="match status" value="1"/>
</dbReference>
<evidence type="ECO:0000259" key="4">
    <source>
        <dbReference type="PROSITE" id="PS51462"/>
    </source>
</evidence>